<comment type="subcellular location">
    <subcellularLocation>
        <location evidence="1">Cell membrane</location>
        <topology evidence="1">Multi-pass membrane protein</topology>
    </subcellularLocation>
</comment>
<dbReference type="PANTHER" id="PTHR30572">
    <property type="entry name" value="MEMBRANE COMPONENT OF TRANSPORTER-RELATED"/>
    <property type="match status" value="1"/>
</dbReference>
<feature type="transmembrane region" description="Helical" evidence="6">
    <location>
        <begin position="433"/>
        <end position="453"/>
    </location>
</feature>
<dbReference type="InterPro" id="IPR050250">
    <property type="entry name" value="Macrolide_Exporter_MacB"/>
</dbReference>
<evidence type="ECO:0000313" key="9">
    <source>
        <dbReference type="EMBL" id="PKQ65260.1"/>
    </source>
</evidence>
<feature type="domain" description="MacB-like periplasmic core" evidence="8">
    <location>
        <begin position="20"/>
        <end position="234"/>
    </location>
</feature>
<evidence type="ECO:0000259" key="7">
    <source>
        <dbReference type="Pfam" id="PF02687"/>
    </source>
</evidence>
<reference evidence="9 10" key="1">
    <citation type="journal article" date="2017" name="Front. Microbiol.">
        <title>Labilibaculum manganireducens gen. nov., sp. nov. and Labilibaculum filiforme sp. nov., Novel Bacteroidetes Isolated from Subsurface Sediments of the Baltic Sea.</title>
        <authorList>
            <person name="Vandieken V."/>
            <person name="Marshall I.P."/>
            <person name="Niemann H."/>
            <person name="Engelen B."/>
            <person name="Cypionka H."/>
        </authorList>
    </citation>
    <scope>NUCLEOTIDE SEQUENCE [LARGE SCALE GENOMIC DNA]</scope>
    <source>
        <strain evidence="9 10">59.10-2M</strain>
    </source>
</reference>
<dbReference type="PROSITE" id="PS51257">
    <property type="entry name" value="PROKAR_LIPOPROTEIN"/>
    <property type="match status" value="1"/>
</dbReference>
<keyword evidence="4 6" id="KW-1133">Transmembrane helix</keyword>
<dbReference type="GO" id="GO:0022857">
    <property type="term" value="F:transmembrane transporter activity"/>
    <property type="evidence" value="ECO:0007669"/>
    <property type="project" value="TreeGrafter"/>
</dbReference>
<dbReference type="RefSeq" id="WP_101310368.1">
    <property type="nucleotide sequence ID" value="NZ_MVDE01000020.1"/>
</dbReference>
<feature type="transmembrane region" description="Helical" evidence="6">
    <location>
        <begin position="21"/>
        <end position="41"/>
    </location>
</feature>
<evidence type="ECO:0000256" key="2">
    <source>
        <dbReference type="ARBA" id="ARBA00022475"/>
    </source>
</evidence>
<feature type="transmembrane region" description="Helical" evidence="6">
    <location>
        <begin position="291"/>
        <end position="313"/>
    </location>
</feature>
<dbReference type="Pfam" id="PF02687">
    <property type="entry name" value="FtsX"/>
    <property type="match status" value="2"/>
</dbReference>
<feature type="transmembrane region" description="Helical" evidence="6">
    <location>
        <begin position="684"/>
        <end position="706"/>
    </location>
</feature>
<comment type="caution">
    <text evidence="9">The sequence shown here is derived from an EMBL/GenBank/DDBJ whole genome shotgun (WGS) entry which is preliminary data.</text>
</comment>
<feature type="transmembrane region" description="Helical" evidence="6">
    <location>
        <begin position="726"/>
        <end position="750"/>
    </location>
</feature>
<evidence type="ECO:0000256" key="1">
    <source>
        <dbReference type="ARBA" id="ARBA00004651"/>
    </source>
</evidence>
<evidence type="ECO:0000256" key="3">
    <source>
        <dbReference type="ARBA" id="ARBA00022692"/>
    </source>
</evidence>
<dbReference type="Pfam" id="PF12704">
    <property type="entry name" value="MacB_PCD"/>
    <property type="match status" value="1"/>
</dbReference>
<dbReference type="InterPro" id="IPR025857">
    <property type="entry name" value="MacB_PCD"/>
</dbReference>
<evidence type="ECO:0000256" key="6">
    <source>
        <dbReference type="SAM" id="Phobius"/>
    </source>
</evidence>
<dbReference type="GO" id="GO:0005886">
    <property type="term" value="C:plasma membrane"/>
    <property type="evidence" value="ECO:0007669"/>
    <property type="project" value="UniProtKB-SubCell"/>
</dbReference>
<gene>
    <name evidence="9" type="ORF">BZG01_13475</name>
</gene>
<feature type="transmembrane region" description="Helical" evidence="6">
    <location>
        <begin position="388"/>
        <end position="412"/>
    </location>
</feature>
<dbReference type="PANTHER" id="PTHR30572:SF18">
    <property type="entry name" value="ABC-TYPE MACROLIDE FAMILY EXPORT SYSTEM PERMEASE COMPONENT 2"/>
    <property type="match status" value="1"/>
</dbReference>
<organism evidence="9 10">
    <name type="scientific">Labilibaculum manganireducens</name>
    <dbReference type="NCBI Taxonomy" id="1940525"/>
    <lineage>
        <taxon>Bacteria</taxon>
        <taxon>Pseudomonadati</taxon>
        <taxon>Bacteroidota</taxon>
        <taxon>Bacteroidia</taxon>
        <taxon>Marinilabiliales</taxon>
        <taxon>Marinifilaceae</taxon>
        <taxon>Labilibaculum</taxon>
    </lineage>
</organism>
<accession>A0A2N3I4L1</accession>
<sequence>MILNFFKVAFRNMRKYKGYTFINIVGLAVGLACVFLIYLFVQDELSYDKFYPKSKDIYRVATKVKMGERKMDGNTICAPFSPNAVADFPEVKYAVRINFWNNVLFKYEDKQFVEDKFLRTDSTFFEVFSRPFVFGDSRTALKEKNNIVLTQSTSQKYFGDANPVGKILKMSEDKLFTISGVVEDVPENSHFHYDLVGLLNLSAEEEDAWFSDYMQAYFLLQPGTNYKDLEAKFRDFTIRHMGPKLIEVLGIDIVAWEKNGNEFKYYLEPLESIYLKTTTEGQIEPVSDIKYIYIFSAIAFFILLLACVNFLNLTTARSYTRAREVGVRKVFGSNRNMLMIQFYAETFLMTLLATVISFFLVELTLPYFNEITRKNLMSPLLWQEEYLLFMGGVIAFVVLFAGSYTAISLSGFKVMSVLKGEVQKGRLGKRIRAGLVIFQFVVAIGILISAFIIKEQVNFMQEKKLGFDKERVLVVDRANSLEDEERISIKEKLKEYSGIEDVSFSGMVPGRGTNGWSMYREGANNEDMINFRLMHVDENFIDLLGLKIIDGRKFDKNRLSDSSVFIANEAAIAALGYADNPVGRNIYKPDFNQNGRKAIEIIGVIEDFHFESMRDKILPMLLVSDPKLFKRYMLVKLQPDNVMDGVKMVKKYWSKMTDGEPFEYFFLDSDFNNLFKGEERVANILSSFTILAFFIALLGLLGLVSFEMQQRVKEIGIRKVLGSSEFGLMVILSRSLCLNVVIANIAAWPLTYFVMQHWLSNFVYRINFPWYYFPFALLMSIILTLVTVSGHSLKVARANPIESLKYE</sequence>
<feature type="transmembrane region" description="Helical" evidence="6">
    <location>
        <begin position="342"/>
        <end position="368"/>
    </location>
</feature>
<keyword evidence="2" id="KW-1003">Cell membrane</keyword>
<dbReference type="InterPro" id="IPR003838">
    <property type="entry name" value="ABC3_permease_C"/>
</dbReference>
<proteinExistence type="predicted"/>
<evidence type="ECO:0000313" key="10">
    <source>
        <dbReference type="Proteomes" id="UP000233618"/>
    </source>
</evidence>
<keyword evidence="3 6" id="KW-0812">Transmembrane</keyword>
<evidence type="ECO:0000256" key="5">
    <source>
        <dbReference type="ARBA" id="ARBA00023136"/>
    </source>
</evidence>
<keyword evidence="10" id="KW-1185">Reference proteome</keyword>
<protein>
    <submittedName>
        <fullName evidence="9">Uncharacterized protein</fullName>
    </submittedName>
</protein>
<keyword evidence="5 6" id="KW-0472">Membrane</keyword>
<dbReference type="Proteomes" id="UP000233618">
    <property type="component" value="Unassembled WGS sequence"/>
</dbReference>
<dbReference type="EMBL" id="MVDE01000020">
    <property type="protein sequence ID" value="PKQ65260.1"/>
    <property type="molecule type" value="Genomic_DNA"/>
</dbReference>
<feature type="domain" description="ABC3 transporter permease C-terminal" evidence="7">
    <location>
        <begin position="687"/>
        <end position="800"/>
    </location>
</feature>
<dbReference type="AlphaFoldDB" id="A0A2N3I4L1"/>
<feature type="transmembrane region" description="Helical" evidence="6">
    <location>
        <begin position="770"/>
        <end position="788"/>
    </location>
</feature>
<feature type="domain" description="ABC3 transporter permease C-terminal" evidence="7">
    <location>
        <begin position="297"/>
        <end position="409"/>
    </location>
</feature>
<name>A0A2N3I4L1_9BACT</name>
<evidence type="ECO:0000256" key="4">
    <source>
        <dbReference type="ARBA" id="ARBA00022989"/>
    </source>
</evidence>
<evidence type="ECO:0000259" key="8">
    <source>
        <dbReference type="Pfam" id="PF12704"/>
    </source>
</evidence>